<dbReference type="SUPFAM" id="SSF51735">
    <property type="entry name" value="NAD(P)-binding Rossmann-fold domains"/>
    <property type="match status" value="1"/>
</dbReference>
<dbReference type="Gene3D" id="3.40.50.720">
    <property type="entry name" value="NAD(P)-binding Rossmann-like Domain"/>
    <property type="match status" value="2"/>
</dbReference>
<evidence type="ECO:0000313" key="5">
    <source>
        <dbReference type="EMBL" id="KAL1878202.1"/>
    </source>
</evidence>
<keyword evidence="3" id="KW-0560">Oxidoreductase</keyword>
<dbReference type="PROSITE" id="PS50075">
    <property type="entry name" value="CARRIER"/>
    <property type="match status" value="1"/>
</dbReference>
<evidence type="ECO:0000256" key="3">
    <source>
        <dbReference type="ARBA" id="ARBA00023002"/>
    </source>
</evidence>
<organism evidence="5 6">
    <name type="scientific">Diaporthe australafricana</name>
    <dbReference type="NCBI Taxonomy" id="127596"/>
    <lineage>
        <taxon>Eukaryota</taxon>
        <taxon>Fungi</taxon>
        <taxon>Dikarya</taxon>
        <taxon>Ascomycota</taxon>
        <taxon>Pezizomycotina</taxon>
        <taxon>Sordariomycetes</taxon>
        <taxon>Sordariomycetidae</taxon>
        <taxon>Diaporthales</taxon>
        <taxon>Diaporthaceae</taxon>
        <taxon>Diaporthe</taxon>
    </lineage>
</organism>
<dbReference type="Gene3D" id="1.10.1200.10">
    <property type="entry name" value="ACP-like"/>
    <property type="match status" value="1"/>
</dbReference>
<dbReference type="EMBL" id="JAWRVE010000012">
    <property type="protein sequence ID" value="KAL1878202.1"/>
    <property type="molecule type" value="Genomic_DNA"/>
</dbReference>
<dbReference type="Pfam" id="PF00550">
    <property type="entry name" value="PP-binding"/>
    <property type="match status" value="1"/>
</dbReference>
<dbReference type="Pfam" id="PF08659">
    <property type="entry name" value="KR"/>
    <property type="match status" value="2"/>
</dbReference>
<dbReference type="InterPro" id="IPR050091">
    <property type="entry name" value="PKS_NRPS_Biosynth_Enz"/>
</dbReference>
<accession>A0ABR3XRP2</accession>
<keyword evidence="6" id="KW-1185">Reference proteome</keyword>
<dbReference type="PANTHER" id="PTHR43775">
    <property type="entry name" value="FATTY ACID SYNTHASE"/>
    <property type="match status" value="1"/>
</dbReference>
<proteinExistence type="predicted"/>
<dbReference type="PROSITE" id="PS00012">
    <property type="entry name" value="PHOSPHOPANTETHEINE"/>
    <property type="match status" value="1"/>
</dbReference>
<comment type="caution">
    <text evidence="5">The sequence shown here is derived from an EMBL/GenBank/DDBJ whole genome shotgun (WGS) entry which is preliminary data.</text>
</comment>
<evidence type="ECO:0000256" key="1">
    <source>
        <dbReference type="ARBA" id="ARBA00022450"/>
    </source>
</evidence>
<feature type="domain" description="Carrier" evidence="4">
    <location>
        <begin position="277"/>
        <end position="352"/>
    </location>
</feature>
<dbReference type="PANTHER" id="PTHR43775:SF37">
    <property type="entry name" value="SI:DKEY-61P9.11"/>
    <property type="match status" value="1"/>
</dbReference>
<dbReference type="InterPro" id="IPR036736">
    <property type="entry name" value="ACP-like_sf"/>
</dbReference>
<dbReference type="InterPro" id="IPR013968">
    <property type="entry name" value="PKS_KR"/>
</dbReference>
<dbReference type="InterPro" id="IPR006162">
    <property type="entry name" value="Ppantetheine_attach_site"/>
</dbReference>
<sequence>MALFSNSVTLKEMKVVPIAETSDLSSDARTTEYTAKTVLVMPDRPENPPNGLLKEPLRIRSDRAYLLVGDSGRFSRAVTTWLVERGVQHLVFFRGSTDNIPNDVSFDWELKEMGCTTVWVEGDVTREEDIETTASGESRWKDFEKAINVKVQGTWNLHRAFQLQQADPLDIFHLFSSLSSITGEGMGAGDAAGDAFLNAFVQYRHALGLVASCLNVDIADDSSIENETELLDCIELVLRPDTQRKQVVSGLKPDAELTQFLDGMRSSPTLLKSTYASELLAREIGAAMLGLMMRPREDLELDVPLSAMGIDSLVGLEVRNWMRRTLLVEMVAQDIVQAKNIRKLGAMAQKKLLERVEAST</sequence>
<evidence type="ECO:0000256" key="2">
    <source>
        <dbReference type="ARBA" id="ARBA00022553"/>
    </source>
</evidence>
<dbReference type="SMART" id="SM00822">
    <property type="entry name" value="PKS_KR"/>
    <property type="match status" value="1"/>
</dbReference>
<name>A0ABR3XRP2_9PEZI</name>
<evidence type="ECO:0000313" key="6">
    <source>
        <dbReference type="Proteomes" id="UP001583177"/>
    </source>
</evidence>
<dbReference type="SUPFAM" id="SSF47336">
    <property type="entry name" value="ACP-like"/>
    <property type="match status" value="1"/>
</dbReference>
<dbReference type="Proteomes" id="UP001583177">
    <property type="component" value="Unassembled WGS sequence"/>
</dbReference>
<reference evidence="5 6" key="1">
    <citation type="journal article" date="2024" name="IMA Fungus">
        <title>IMA Genome - F19 : A genome assembly and annotation guide to empower mycologists, including annotated draft genome sequences of Ceratocystis pirilliformis, Diaporthe australafricana, Fusarium ophioides, Paecilomyces lecythidis, and Sporothrix stenoceras.</title>
        <authorList>
            <person name="Aylward J."/>
            <person name="Wilson A.M."/>
            <person name="Visagie C.M."/>
            <person name="Spraker J."/>
            <person name="Barnes I."/>
            <person name="Buitendag C."/>
            <person name="Ceriani C."/>
            <person name="Del Mar Angel L."/>
            <person name="du Plessis D."/>
            <person name="Fuchs T."/>
            <person name="Gasser K."/>
            <person name="Kramer D."/>
            <person name="Li W."/>
            <person name="Munsamy K."/>
            <person name="Piso A."/>
            <person name="Price J.L."/>
            <person name="Sonnekus B."/>
            <person name="Thomas C."/>
            <person name="van der Nest A."/>
            <person name="van Dijk A."/>
            <person name="van Heerden A."/>
            <person name="van Vuuren N."/>
            <person name="Yilmaz N."/>
            <person name="Duong T.A."/>
            <person name="van der Merwe N.A."/>
            <person name="Wingfield M.J."/>
            <person name="Wingfield B.D."/>
        </authorList>
    </citation>
    <scope>NUCLEOTIDE SEQUENCE [LARGE SCALE GENOMIC DNA]</scope>
    <source>
        <strain evidence="5 6">CMW 18300</strain>
    </source>
</reference>
<protein>
    <submittedName>
        <fullName evidence="5">Secondary metabolism biosynthetic enzyme</fullName>
    </submittedName>
</protein>
<dbReference type="InterPro" id="IPR036291">
    <property type="entry name" value="NAD(P)-bd_dom_sf"/>
</dbReference>
<keyword evidence="1" id="KW-0596">Phosphopantetheine</keyword>
<keyword evidence="2" id="KW-0597">Phosphoprotein</keyword>
<evidence type="ECO:0000259" key="4">
    <source>
        <dbReference type="PROSITE" id="PS50075"/>
    </source>
</evidence>
<dbReference type="InterPro" id="IPR057326">
    <property type="entry name" value="KR_dom"/>
</dbReference>
<dbReference type="SMART" id="SM00823">
    <property type="entry name" value="PKS_PP"/>
    <property type="match status" value="1"/>
</dbReference>
<gene>
    <name evidence="5" type="ORF">Daus18300_002119</name>
</gene>
<dbReference type="InterPro" id="IPR009081">
    <property type="entry name" value="PP-bd_ACP"/>
</dbReference>
<dbReference type="InterPro" id="IPR020806">
    <property type="entry name" value="PKS_PP-bd"/>
</dbReference>